<organism evidence="1 2">
    <name type="scientific">Noviluteimonas caseinilytica</name>
    <dbReference type="NCBI Taxonomy" id="2675101"/>
    <lineage>
        <taxon>Bacteria</taxon>
        <taxon>Pseudomonadati</taxon>
        <taxon>Pseudomonadota</taxon>
        <taxon>Gammaproteobacteria</taxon>
        <taxon>Lysobacterales</taxon>
        <taxon>Lysobacteraceae</taxon>
        <taxon>Noviluteimonas</taxon>
    </lineage>
</organism>
<dbReference type="EMBL" id="AP024545">
    <property type="protein sequence ID" value="BCT92937.1"/>
    <property type="molecule type" value="Genomic_DNA"/>
</dbReference>
<evidence type="ECO:0000313" key="2">
    <source>
        <dbReference type="Proteomes" id="UP000681317"/>
    </source>
</evidence>
<gene>
    <name evidence="1" type="ORF">LYSCAS_19610</name>
</gene>
<reference evidence="1 2" key="1">
    <citation type="submission" date="2021-03" db="EMBL/GenBank/DDBJ databases">
        <title>Complete Genome Sequences of Two Lysobacter Strains Isolated from Sea Water (Lysobacter caseinilyticus) and Soil (Lysobacter helvus) in South Korea.</title>
        <authorList>
            <person name="Watanabe Y."/>
            <person name="Arakawa K."/>
        </authorList>
    </citation>
    <scope>NUCLEOTIDE SEQUENCE [LARGE SCALE GENOMIC DNA]</scope>
    <source>
        <strain evidence="1 2">KVB24</strain>
    </source>
</reference>
<dbReference type="Proteomes" id="UP000681317">
    <property type="component" value="Chromosome"/>
</dbReference>
<evidence type="ECO:0000313" key="1">
    <source>
        <dbReference type="EMBL" id="BCT92937.1"/>
    </source>
</evidence>
<proteinExistence type="predicted"/>
<sequence length="455" mass="50758">MPMPRAVRVIAWIVAGLLLLVVALYGVMVAINWNDEPPSVASQELVRAVRDRPAVPDQDNAFVFMLGMGAPPGADPVAMGRTRMAFLRNMAAWNPHAPPFDFPGKEVNVKERRSPAITAMAEACFDGSAACVQQWQRHPERVDQWLASESWLLERYLRLIQFHQWREEIPRDMGTPFVRYQHAINGQQLLLANAWTLARDGKGDAARALLDQDLAFWRMLLRSSDTTLAKIISSAAIRHHFALGNLVLRELHARGQPAAPPDGWRTPLTREERSMRRVLAGEATFIAASLGPSLQDGDVPGGRVGRWILQPMYKPQATRNLYAARTMRMASRMDADYRALPQALRDAAASAPQHGEDVYRAYNPLGYVLFRITTETDPMRYAVRVSDVEGERRAAMLAVELRAANATPADAARRIRASALKDPYTGEPMVWDAATQSVVFKGMDPDTRARHAILL</sequence>
<protein>
    <submittedName>
        <fullName evidence="1">Uncharacterized protein</fullName>
    </submittedName>
</protein>
<name>A0ABM7Q6I8_9GAMM</name>
<keyword evidence="2" id="KW-1185">Reference proteome</keyword>
<accession>A0ABM7Q6I8</accession>